<gene>
    <name evidence="1" type="ORF">EDS130_LOCUS46764</name>
</gene>
<comment type="caution">
    <text evidence="1">The sequence shown here is derived from an EMBL/GenBank/DDBJ whole genome shotgun (WGS) entry which is preliminary data.</text>
</comment>
<accession>A0A815Y2A3</accession>
<reference evidence="1" key="1">
    <citation type="submission" date="2021-02" db="EMBL/GenBank/DDBJ databases">
        <authorList>
            <person name="Nowell W R."/>
        </authorList>
    </citation>
    <scope>NUCLEOTIDE SEQUENCE</scope>
</reference>
<sequence>LVGLKEFSDDDIDMDIEYGQQINIQNIHLENRHGQLYSTMNTSSVLLPYVTGYPKVKYQKWFRSTLIRLIQLSTNYQDFTRQRINMEICCLTSGYSHEFIENE</sequence>
<organism evidence="1 2">
    <name type="scientific">Adineta ricciae</name>
    <name type="common">Rotifer</name>
    <dbReference type="NCBI Taxonomy" id="249248"/>
    <lineage>
        <taxon>Eukaryota</taxon>
        <taxon>Metazoa</taxon>
        <taxon>Spiralia</taxon>
        <taxon>Gnathifera</taxon>
        <taxon>Rotifera</taxon>
        <taxon>Eurotatoria</taxon>
        <taxon>Bdelloidea</taxon>
        <taxon>Adinetida</taxon>
        <taxon>Adinetidae</taxon>
        <taxon>Adineta</taxon>
    </lineage>
</organism>
<evidence type="ECO:0000313" key="1">
    <source>
        <dbReference type="EMBL" id="CAF1564698.1"/>
    </source>
</evidence>
<feature type="non-terminal residue" evidence="1">
    <location>
        <position position="1"/>
    </location>
</feature>
<dbReference type="Proteomes" id="UP000663852">
    <property type="component" value="Unassembled WGS sequence"/>
</dbReference>
<protein>
    <submittedName>
        <fullName evidence="1">Uncharacterized protein</fullName>
    </submittedName>
</protein>
<dbReference type="AlphaFoldDB" id="A0A815Y2A3"/>
<feature type="non-terminal residue" evidence="1">
    <location>
        <position position="103"/>
    </location>
</feature>
<dbReference type="EMBL" id="CAJNOJ010003571">
    <property type="protein sequence ID" value="CAF1564698.1"/>
    <property type="molecule type" value="Genomic_DNA"/>
</dbReference>
<name>A0A815Y2A3_ADIRI</name>
<evidence type="ECO:0000313" key="2">
    <source>
        <dbReference type="Proteomes" id="UP000663852"/>
    </source>
</evidence>
<proteinExistence type="predicted"/>